<dbReference type="Proteomes" id="UP000092665">
    <property type="component" value="Unassembled WGS sequence"/>
</dbReference>
<keyword evidence="2" id="KW-1185">Reference proteome</keyword>
<reference evidence="2" key="1">
    <citation type="submission" date="2015-11" db="EMBL/GenBank/DDBJ databases">
        <authorList>
            <person name="Tobias N.J."/>
            <person name="Mishra B."/>
            <person name="Gupta D.K."/>
            <person name="Thines M."/>
            <person name="Stinear T.P."/>
            <person name="Bode H.B."/>
        </authorList>
    </citation>
    <scope>NUCLEOTIDE SEQUENCE [LARGE SCALE GENOMIC DNA]</scope>
    <source>
        <strain evidence="2">PB45.5</strain>
    </source>
</reference>
<dbReference type="EMBL" id="LOIC01000072">
    <property type="protein sequence ID" value="OCA54098.1"/>
    <property type="molecule type" value="Genomic_DNA"/>
</dbReference>
<sequence>MIHQSYNTIHRSTKIDTTQTLNTRYKYRERESFSWFINPQIRIPNISQIEHSRPCSVQGLMLNVLGGQITYCHKDNKVTEYFLLKNGYVSNGLSRTQVI</sequence>
<evidence type="ECO:0000313" key="1">
    <source>
        <dbReference type="EMBL" id="OCA54098.1"/>
    </source>
</evidence>
<protein>
    <submittedName>
        <fullName evidence="1">Uncharacterized protein</fullName>
    </submittedName>
</protein>
<organism evidence="1 2">
    <name type="scientific">Photorhabdus namnaonensis</name>
    <dbReference type="NCBI Taxonomy" id="1851568"/>
    <lineage>
        <taxon>Bacteria</taxon>
        <taxon>Pseudomonadati</taxon>
        <taxon>Pseudomonadota</taxon>
        <taxon>Gammaproteobacteria</taxon>
        <taxon>Enterobacterales</taxon>
        <taxon>Morganellaceae</taxon>
        <taxon>Photorhabdus</taxon>
    </lineage>
</organism>
<comment type="caution">
    <text evidence="1">The sequence shown here is derived from an EMBL/GenBank/DDBJ whole genome shotgun (WGS) entry which is preliminary data.</text>
</comment>
<name>A0A1B8YG13_9GAMM</name>
<accession>A0A1B8YG13</accession>
<dbReference type="AlphaFoldDB" id="A0A1B8YG13"/>
<gene>
    <name evidence="1" type="ORF">Phpb_02539</name>
</gene>
<evidence type="ECO:0000313" key="2">
    <source>
        <dbReference type="Proteomes" id="UP000092665"/>
    </source>
</evidence>
<proteinExistence type="predicted"/>